<dbReference type="EMBL" id="FOBI01000010">
    <property type="protein sequence ID" value="SEL39024.1"/>
    <property type="molecule type" value="Genomic_DNA"/>
</dbReference>
<dbReference type="RefSeq" id="WP_085284061.1">
    <property type="nucleotide sequence ID" value="NZ_FOBI01000010.1"/>
</dbReference>
<keyword evidence="1" id="KW-0472">Membrane</keyword>
<gene>
    <name evidence="2" type="ORF">SAMN05216262_11036</name>
</gene>
<dbReference type="Proteomes" id="UP000199297">
    <property type="component" value="Unassembled WGS sequence"/>
</dbReference>
<accession>A0A1H7PUG3</accession>
<evidence type="ECO:0000313" key="3">
    <source>
        <dbReference type="Proteomes" id="UP000199297"/>
    </source>
</evidence>
<name>A0A1H7PUG3_9GAMM</name>
<organism evidence="2 3">
    <name type="scientific">Colwellia chukchiensis</name>
    <dbReference type="NCBI Taxonomy" id="641665"/>
    <lineage>
        <taxon>Bacteria</taxon>
        <taxon>Pseudomonadati</taxon>
        <taxon>Pseudomonadota</taxon>
        <taxon>Gammaproteobacteria</taxon>
        <taxon>Alteromonadales</taxon>
        <taxon>Colwelliaceae</taxon>
        <taxon>Colwellia</taxon>
    </lineage>
</organism>
<evidence type="ECO:0000313" key="2">
    <source>
        <dbReference type="EMBL" id="SEL39024.1"/>
    </source>
</evidence>
<keyword evidence="3" id="KW-1185">Reference proteome</keyword>
<sequence length="171" mass="18989">MTTLVSSIQNTPLLRGVITALVIILAIIFALGDVQAAQSQDLEMEQWLKARFSEQHQALIPLVAVADMLYSCEKERNVGEQLSVKSMLTQLDKNTLAEKLMLCLAQTSLQSDIALNFGLKACFEEQLAELAADERQQKMALVAQAITELSRAERQKSFTKCVTAQAIDYLR</sequence>
<dbReference type="AlphaFoldDB" id="A0A1H7PUG3"/>
<dbReference type="OrthoDB" id="6226475at2"/>
<feature type="transmembrane region" description="Helical" evidence="1">
    <location>
        <begin position="12"/>
        <end position="32"/>
    </location>
</feature>
<reference evidence="3" key="1">
    <citation type="submission" date="2016-10" db="EMBL/GenBank/DDBJ databases">
        <authorList>
            <person name="Varghese N."/>
            <person name="Submissions S."/>
        </authorList>
    </citation>
    <scope>NUCLEOTIDE SEQUENCE [LARGE SCALE GENOMIC DNA]</scope>
    <source>
        <strain evidence="3">CGMCC 1.9127</strain>
    </source>
</reference>
<keyword evidence="1" id="KW-1133">Transmembrane helix</keyword>
<protein>
    <submittedName>
        <fullName evidence="2">Uncharacterized protein</fullName>
    </submittedName>
</protein>
<evidence type="ECO:0000256" key="1">
    <source>
        <dbReference type="SAM" id="Phobius"/>
    </source>
</evidence>
<proteinExistence type="predicted"/>
<keyword evidence="1" id="KW-0812">Transmembrane</keyword>